<feature type="region of interest" description="Disordered" evidence="1">
    <location>
        <begin position="391"/>
        <end position="446"/>
    </location>
</feature>
<dbReference type="Pfam" id="PF02204">
    <property type="entry name" value="VPS9"/>
    <property type="match status" value="1"/>
</dbReference>
<protein>
    <recommendedName>
        <fullName evidence="2">VPS9 domain-containing protein</fullName>
    </recommendedName>
</protein>
<evidence type="ECO:0000313" key="4">
    <source>
        <dbReference type="Proteomes" id="UP001642260"/>
    </source>
</evidence>
<dbReference type="InterPro" id="IPR041545">
    <property type="entry name" value="DUF5601"/>
</dbReference>
<name>A0ABC8IUG2_ERUVS</name>
<dbReference type="Proteomes" id="UP001642260">
    <property type="component" value="Unassembled WGS sequence"/>
</dbReference>
<dbReference type="Gene3D" id="1.10.246.120">
    <property type="match status" value="1"/>
</dbReference>
<dbReference type="InterPro" id="IPR045046">
    <property type="entry name" value="Vps9-like"/>
</dbReference>
<dbReference type="InterPro" id="IPR037191">
    <property type="entry name" value="VPS9_dom_sf"/>
</dbReference>
<gene>
    <name evidence="3" type="ORF">ERUC_LOCUS148</name>
</gene>
<evidence type="ECO:0000256" key="1">
    <source>
        <dbReference type="SAM" id="MobiDB-lite"/>
    </source>
</evidence>
<dbReference type="SMART" id="SM00167">
    <property type="entry name" value="VPS9"/>
    <property type="match status" value="1"/>
</dbReference>
<reference evidence="3 4" key="1">
    <citation type="submission" date="2022-03" db="EMBL/GenBank/DDBJ databases">
        <authorList>
            <person name="Macdonald S."/>
            <person name="Ahmed S."/>
            <person name="Newling K."/>
        </authorList>
    </citation>
    <scope>NUCLEOTIDE SEQUENCE [LARGE SCALE GENOMIC DNA]</scope>
</reference>
<comment type="caution">
    <text evidence="3">The sequence shown here is derived from an EMBL/GenBank/DDBJ whole genome shotgun (WGS) entry which is preliminary data.</text>
</comment>
<dbReference type="FunFam" id="1.20.1050.80:FF:000007">
    <property type="entry name" value="Vacuolar protein sorting-associated protein 9A"/>
    <property type="match status" value="1"/>
</dbReference>
<evidence type="ECO:0000259" key="2">
    <source>
        <dbReference type="PROSITE" id="PS51205"/>
    </source>
</evidence>
<dbReference type="PANTHER" id="PTHR23101:SF110">
    <property type="entry name" value="GENOME ASSEMBLY, CHROMOSOME: A10"/>
    <property type="match status" value="1"/>
</dbReference>
<proteinExistence type="predicted"/>
<feature type="compositionally biased region" description="Polar residues" evidence="1">
    <location>
        <begin position="424"/>
        <end position="442"/>
    </location>
</feature>
<accession>A0ABC8IUG2</accession>
<dbReference type="Gene3D" id="1.20.1050.80">
    <property type="entry name" value="VPS9 domain"/>
    <property type="match status" value="1"/>
</dbReference>
<feature type="region of interest" description="Disordered" evidence="1">
    <location>
        <begin position="470"/>
        <end position="528"/>
    </location>
</feature>
<feature type="compositionally biased region" description="Basic and acidic residues" evidence="1">
    <location>
        <begin position="479"/>
        <end position="507"/>
    </location>
</feature>
<feature type="domain" description="VPS9" evidence="2">
    <location>
        <begin position="114"/>
        <end position="259"/>
    </location>
</feature>
<dbReference type="Pfam" id="PF18151">
    <property type="entry name" value="DUF5601"/>
    <property type="match status" value="1"/>
</dbReference>
<sequence length="528" mass="58784">MWGQGRELLPFFATALYHWSRFRPTKLLNRSEIISLISIDSFIVSFLNTASDPEKDSEAVQEFFTKMEAAFRAHPLWSGSSEEELDSAADGLEKYVMSKAKLFTRVFASNIEDVISDEKLFQKMALVQQFISPESLDIQPSTFQNETSWLLAQKELQKMNLYKAPRDKLMCILSCCKVINKLLLNASIASNENAPGADEFLPVLIYVTIKANPPQFHSNLMYIQRYRRQSKLVGEAAYFFTNLLSAESFISNIDAKSLSMDEAEFEMKMESARARLSGLGSQSYPTTLLQSQSSESLSGTNETLNQNSELPVKKAESVSDLENKGAATLLKDSSEASKIFKEYPYMFASAGDLRVGDVEELLNDYKQLIFKYVCISRGLGVAATSLASSSLPLQPSTESEEEQTTVASDVQTKTETDMSVDALQPSTESEDQTALSSDVQTKTETDMSVDDLMRALQGEGDNVHKLSDDYEEDVVQGSAEEHDPKAQEKADNEDIDLKKQSEEREGDSSSSRPAEDDDSDSKNLVVED</sequence>
<feature type="compositionally biased region" description="Polar residues" evidence="1">
    <location>
        <begin position="299"/>
        <end position="309"/>
    </location>
</feature>
<dbReference type="PROSITE" id="PS51205">
    <property type="entry name" value="VPS9"/>
    <property type="match status" value="1"/>
</dbReference>
<feature type="region of interest" description="Disordered" evidence="1">
    <location>
        <begin position="290"/>
        <end position="317"/>
    </location>
</feature>
<dbReference type="AlphaFoldDB" id="A0ABC8IUG2"/>
<organism evidence="3 4">
    <name type="scientific">Eruca vesicaria subsp. sativa</name>
    <name type="common">Garden rocket</name>
    <name type="synonym">Eruca sativa</name>
    <dbReference type="NCBI Taxonomy" id="29727"/>
    <lineage>
        <taxon>Eukaryota</taxon>
        <taxon>Viridiplantae</taxon>
        <taxon>Streptophyta</taxon>
        <taxon>Embryophyta</taxon>
        <taxon>Tracheophyta</taxon>
        <taxon>Spermatophyta</taxon>
        <taxon>Magnoliopsida</taxon>
        <taxon>eudicotyledons</taxon>
        <taxon>Gunneridae</taxon>
        <taxon>Pentapetalae</taxon>
        <taxon>rosids</taxon>
        <taxon>malvids</taxon>
        <taxon>Brassicales</taxon>
        <taxon>Brassicaceae</taxon>
        <taxon>Brassiceae</taxon>
        <taxon>Eruca</taxon>
    </lineage>
</organism>
<dbReference type="PANTHER" id="PTHR23101">
    <property type="entry name" value="RAB GDP/GTP EXCHANGE FACTOR"/>
    <property type="match status" value="1"/>
</dbReference>
<keyword evidence="4" id="KW-1185">Reference proteome</keyword>
<evidence type="ECO:0000313" key="3">
    <source>
        <dbReference type="EMBL" id="CAH8281815.1"/>
    </source>
</evidence>
<dbReference type="InterPro" id="IPR003123">
    <property type="entry name" value="VPS9"/>
</dbReference>
<dbReference type="EMBL" id="CAKOAT010000001">
    <property type="protein sequence ID" value="CAH8281815.1"/>
    <property type="molecule type" value="Genomic_DNA"/>
</dbReference>
<dbReference type="SUPFAM" id="SSF109993">
    <property type="entry name" value="VPS9 domain"/>
    <property type="match status" value="1"/>
</dbReference>